<dbReference type="PANTHER" id="PTHR34612">
    <property type="entry name" value="GH131_N DOMAIN-CONTAINING PROTEIN"/>
    <property type="match status" value="1"/>
</dbReference>
<dbReference type="AlphaFoldDB" id="A0A425C3I4"/>
<keyword evidence="2" id="KW-0732">Signal</keyword>
<feature type="domain" description="Glycoside hydrolase 131 catalytic N-terminal" evidence="3">
    <location>
        <begin position="367"/>
        <end position="598"/>
    </location>
</feature>
<gene>
    <name evidence="4" type="ORF">DD237_008208</name>
</gene>
<accession>A0A425C3I4</accession>
<protein>
    <recommendedName>
        <fullName evidence="3">Glycoside hydrolase 131 catalytic N-terminal domain-containing protein</fullName>
    </recommendedName>
</protein>
<comment type="caution">
    <text evidence="4">The sequence shown here is derived from an EMBL/GenBank/DDBJ whole genome shotgun (WGS) entry which is preliminary data.</text>
</comment>
<dbReference type="VEuPathDB" id="FungiDB:DD237_008208"/>
<feature type="compositionally biased region" description="Low complexity" evidence="1">
    <location>
        <begin position="263"/>
        <end position="315"/>
    </location>
</feature>
<feature type="region of interest" description="Disordered" evidence="1">
    <location>
        <begin position="257"/>
        <end position="332"/>
    </location>
</feature>
<dbReference type="Pfam" id="PF18271">
    <property type="entry name" value="GH131_N"/>
    <property type="match status" value="2"/>
</dbReference>
<evidence type="ECO:0000313" key="5">
    <source>
        <dbReference type="Proteomes" id="UP000286097"/>
    </source>
</evidence>
<dbReference type="PANTHER" id="PTHR34612:SF6">
    <property type="entry name" value="GLYCOSIDE HYDROLASE 131 CATALYTIC N-TERMINAL DOMAIN-CONTAINING PROTEIN"/>
    <property type="match status" value="1"/>
</dbReference>
<dbReference type="InterPro" id="IPR041524">
    <property type="entry name" value="GH131_N"/>
</dbReference>
<sequence>MVRFVQSIFVSSVALLASFLLFNVNAADEPLPWNGLFEDLKMTTIKKKYLTHILTDRNVGKVDPDQWLTITPNGRSPAYNGDTGVATLAVDSEAIFHEQNNFRRSELVQNVAGNTKGTTFFRVSLMKEVAFANLKPWQAIFSESHLYELRIDASVDPVMLIWYTGGGTETRWSTEFKIKTWYNFGIAVSSGNIDLYFSEGDDVLALAKTQSYSGDVPTNYEFHFGLLTLSDDGSPVKMVEGKQDVLSFNGVSVEDKIPTDIGSSTPSSKESTTPANTSTSTTPAAASKTADVTPTETPSVTATDTPTTNSSPTTSNVIADDDKPAATTLGSDASKTKNCKIRILGMVALASAYLAAPAAGAENQPLPWSGRGNGLTPGNIEATYLTHIMTMRNNSAYNGVKNYVDIKQLGRSPAYNGDTDVINIAVDANAIFKAQTDFRRTELVQNVETNTEGSTFFRASIMKEDAFYNNYEWQCMLTESHNFEIRVNATASPPIIMYLNNGTWDAKWNTTFELDTWYNFGIDITKAAKGESSVITLYTSTGDDDLKLIRKDNVVSKFASMEEFHIGLLTLSNDKSQPKMAKQKDIISFNGVSVEKKVITSA</sequence>
<organism evidence="4 5">
    <name type="scientific">Peronospora effusa</name>
    <dbReference type="NCBI Taxonomy" id="542832"/>
    <lineage>
        <taxon>Eukaryota</taxon>
        <taxon>Sar</taxon>
        <taxon>Stramenopiles</taxon>
        <taxon>Oomycota</taxon>
        <taxon>Peronosporomycetes</taxon>
        <taxon>Peronosporales</taxon>
        <taxon>Peronosporaceae</taxon>
        <taxon>Peronospora</taxon>
    </lineage>
</organism>
<dbReference type="EMBL" id="QKXF01000414">
    <property type="protein sequence ID" value="RQM11575.1"/>
    <property type="molecule type" value="Genomic_DNA"/>
</dbReference>
<feature type="domain" description="Glycoside hydrolase 131 catalytic N-terminal" evidence="3">
    <location>
        <begin position="31"/>
        <end position="258"/>
    </location>
</feature>
<proteinExistence type="predicted"/>
<evidence type="ECO:0000256" key="2">
    <source>
        <dbReference type="SAM" id="SignalP"/>
    </source>
</evidence>
<name>A0A425C3I4_9STRA</name>
<evidence type="ECO:0000313" key="4">
    <source>
        <dbReference type="EMBL" id="RQM11575.1"/>
    </source>
</evidence>
<evidence type="ECO:0000256" key="1">
    <source>
        <dbReference type="SAM" id="MobiDB-lite"/>
    </source>
</evidence>
<feature type="signal peptide" evidence="2">
    <location>
        <begin position="1"/>
        <end position="26"/>
    </location>
</feature>
<dbReference type="Proteomes" id="UP000286097">
    <property type="component" value="Unassembled WGS sequence"/>
</dbReference>
<dbReference type="Gene3D" id="2.60.120.1160">
    <property type="match status" value="2"/>
</dbReference>
<evidence type="ECO:0000259" key="3">
    <source>
        <dbReference type="Pfam" id="PF18271"/>
    </source>
</evidence>
<feature type="chain" id="PRO_5019366287" description="Glycoside hydrolase 131 catalytic N-terminal domain-containing protein" evidence="2">
    <location>
        <begin position="27"/>
        <end position="602"/>
    </location>
</feature>
<reference evidence="4 5" key="1">
    <citation type="submission" date="2018-06" db="EMBL/GenBank/DDBJ databases">
        <title>Comparative genomics of downy mildews reveals potential adaptations to biotrophy.</title>
        <authorList>
            <person name="Fletcher K."/>
            <person name="Klosterman S.J."/>
            <person name="Derevnina L."/>
            <person name="Martin F."/>
            <person name="Koike S."/>
            <person name="Reyes Chin-Wo S."/>
            <person name="Mou B."/>
            <person name="Michelmore R."/>
        </authorList>
    </citation>
    <scope>NUCLEOTIDE SEQUENCE [LARGE SCALE GENOMIC DNA]</scope>
    <source>
        <strain evidence="4 5">R13</strain>
    </source>
</reference>